<dbReference type="AlphaFoldDB" id="A0ABD0L9L6"/>
<accession>A0ABD0L9L6</accession>
<name>A0ABD0L9L6_9CAEN</name>
<evidence type="ECO:0000313" key="2">
    <source>
        <dbReference type="Proteomes" id="UP001519460"/>
    </source>
</evidence>
<protein>
    <submittedName>
        <fullName evidence="1">Uncharacterized protein</fullName>
    </submittedName>
</protein>
<evidence type="ECO:0000313" key="1">
    <source>
        <dbReference type="EMBL" id="KAK7496005.1"/>
    </source>
</evidence>
<gene>
    <name evidence="1" type="ORF">BaRGS_00012706</name>
</gene>
<dbReference type="Proteomes" id="UP001519460">
    <property type="component" value="Unassembled WGS sequence"/>
</dbReference>
<comment type="caution">
    <text evidence="1">The sequence shown here is derived from an EMBL/GenBank/DDBJ whole genome shotgun (WGS) entry which is preliminary data.</text>
</comment>
<reference evidence="1 2" key="1">
    <citation type="journal article" date="2023" name="Sci. Data">
        <title>Genome assembly of the Korean intertidal mud-creeper Batillaria attramentaria.</title>
        <authorList>
            <person name="Patra A.K."/>
            <person name="Ho P.T."/>
            <person name="Jun S."/>
            <person name="Lee S.J."/>
            <person name="Kim Y."/>
            <person name="Won Y.J."/>
        </authorList>
    </citation>
    <scope>NUCLEOTIDE SEQUENCE [LARGE SCALE GENOMIC DNA]</scope>
    <source>
        <strain evidence="1">Wonlab-2016</strain>
    </source>
</reference>
<dbReference type="EMBL" id="JACVVK020000070">
    <property type="protein sequence ID" value="KAK7496005.1"/>
    <property type="molecule type" value="Genomic_DNA"/>
</dbReference>
<proteinExistence type="predicted"/>
<organism evidence="1 2">
    <name type="scientific">Batillaria attramentaria</name>
    <dbReference type="NCBI Taxonomy" id="370345"/>
    <lineage>
        <taxon>Eukaryota</taxon>
        <taxon>Metazoa</taxon>
        <taxon>Spiralia</taxon>
        <taxon>Lophotrochozoa</taxon>
        <taxon>Mollusca</taxon>
        <taxon>Gastropoda</taxon>
        <taxon>Caenogastropoda</taxon>
        <taxon>Sorbeoconcha</taxon>
        <taxon>Cerithioidea</taxon>
        <taxon>Batillariidae</taxon>
        <taxon>Batillaria</taxon>
    </lineage>
</organism>
<sequence>MNTAADIHEDVLLSPCTEYNEIPPRTVMKTCFCRLVQNTNEIPPRTFMKTCFCRLVTEYNEIPPRTFMKTCFCRLVQNTMKYRRGHS</sequence>
<keyword evidence="2" id="KW-1185">Reference proteome</keyword>